<evidence type="ECO:0000256" key="1">
    <source>
        <dbReference type="ARBA" id="ARBA00004123"/>
    </source>
</evidence>
<evidence type="ECO:0000256" key="2">
    <source>
        <dbReference type="ARBA" id="ARBA00023242"/>
    </source>
</evidence>
<evidence type="ECO:0000313" key="5">
    <source>
        <dbReference type="Proteomes" id="UP000311382"/>
    </source>
</evidence>
<protein>
    <recommendedName>
        <fullName evidence="6">Fungal-specific transcription factor domain-containing protein</fullName>
    </recommendedName>
</protein>
<dbReference type="PANTHER" id="PTHR37534">
    <property type="entry name" value="TRANSCRIPTIONAL ACTIVATOR PROTEIN UGA3"/>
    <property type="match status" value="1"/>
</dbReference>
<reference evidence="4 5" key="1">
    <citation type="submission" date="2019-03" db="EMBL/GenBank/DDBJ databases">
        <title>Rhodosporidium diobovatum UCD-FST 08-225 genome sequencing, assembly, and annotation.</title>
        <authorList>
            <person name="Fakankun I.U."/>
            <person name="Fristensky B."/>
            <person name="Levin D.B."/>
        </authorList>
    </citation>
    <scope>NUCLEOTIDE SEQUENCE [LARGE SCALE GENOMIC DNA]</scope>
    <source>
        <strain evidence="4 5">UCD-FST 08-225</strain>
    </source>
</reference>
<evidence type="ECO:0000256" key="3">
    <source>
        <dbReference type="SAM" id="MobiDB-lite"/>
    </source>
</evidence>
<dbReference type="PANTHER" id="PTHR37534:SF46">
    <property type="entry name" value="ZN(II)2CYS6 TRANSCRIPTION FACTOR (EUROFUNG)"/>
    <property type="match status" value="1"/>
</dbReference>
<evidence type="ECO:0008006" key="6">
    <source>
        <dbReference type="Google" id="ProtNLM"/>
    </source>
</evidence>
<dbReference type="GO" id="GO:0005634">
    <property type="term" value="C:nucleus"/>
    <property type="evidence" value="ECO:0007669"/>
    <property type="project" value="UniProtKB-SubCell"/>
</dbReference>
<comment type="caution">
    <text evidence="4">The sequence shown here is derived from an EMBL/GenBank/DDBJ whole genome shotgun (WGS) entry which is preliminary data.</text>
</comment>
<feature type="compositionally biased region" description="Low complexity" evidence="3">
    <location>
        <begin position="403"/>
        <end position="434"/>
    </location>
</feature>
<feature type="region of interest" description="Disordered" evidence="3">
    <location>
        <begin position="1"/>
        <end position="71"/>
    </location>
</feature>
<keyword evidence="5" id="KW-1185">Reference proteome</keyword>
<accession>A0A5C5G1K8</accession>
<dbReference type="OrthoDB" id="5419315at2759"/>
<organism evidence="4 5">
    <name type="scientific">Rhodotorula diobovata</name>
    <dbReference type="NCBI Taxonomy" id="5288"/>
    <lineage>
        <taxon>Eukaryota</taxon>
        <taxon>Fungi</taxon>
        <taxon>Dikarya</taxon>
        <taxon>Basidiomycota</taxon>
        <taxon>Pucciniomycotina</taxon>
        <taxon>Microbotryomycetes</taxon>
        <taxon>Sporidiobolales</taxon>
        <taxon>Sporidiobolaceae</taxon>
        <taxon>Rhodotorula</taxon>
    </lineage>
</organism>
<dbReference type="AlphaFoldDB" id="A0A5C5G1K8"/>
<sequence>MSATGDAGEVAAPASAPAPTRAPAGHSVPQPSPTRATASRKRRRTTPPPLEPPLQDAAAPRAGEDVEPPVKVDPIYNTFNDGFFRSLPKPVREVVIQKAYNVAGSSDLSRHAAMAMVCHGALALPLRGRAFQAHQTSSEPVSAAQVAATTEQHAKLLAQSDHYFQKALEHLQAPIPFEAKMVAVLDMQTYQFDQFGAAAANAILLLGEYFINEALGSQPAIDLSDMRDPKNVLLSAVAWSDCVRCICVPRRRTIFAFSGLPGEPSATTPEAVVSDVSSHSNSIDAHLGLPLGLLLCVAATANLSAEMDALPDEVVRVKAAAIENAIREWKPAPPNIEDLADSAWYIDKLSTAEMWRHAVVIFLYQAVHRHGPLSRVVREAMQQILQLGSRMLQQYRAPAGSVPAGPGSFAAAPGPAPLAASDASTSAPAAPALPGDDDEYLSAPSMRAVPWFLAGTCALLPSDRALCRRGIDVCGRQQGYRDNVSALERVWEVTDEKGWAVDWRALLQSEQRFVGWL</sequence>
<name>A0A5C5G1K8_9BASI</name>
<feature type="region of interest" description="Disordered" evidence="3">
    <location>
        <begin position="403"/>
        <end position="436"/>
    </location>
</feature>
<dbReference type="Pfam" id="PF11951">
    <property type="entry name" value="Fungal_trans_2"/>
    <property type="match status" value="1"/>
</dbReference>
<proteinExistence type="predicted"/>
<keyword evidence="2" id="KW-0539">Nucleus</keyword>
<evidence type="ECO:0000313" key="4">
    <source>
        <dbReference type="EMBL" id="TNY23010.1"/>
    </source>
</evidence>
<gene>
    <name evidence="4" type="ORF">DMC30DRAFT_87484</name>
</gene>
<dbReference type="STRING" id="5288.A0A5C5G1K8"/>
<dbReference type="Proteomes" id="UP000311382">
    <property type="component" value="Unassembled WGS sequence"/>
</dbReference>
<dbReference type="InterPro" id="IPR021858">
    <property type="entry name" value="Fun_TF"/>
</dbReference>
<feature type="compositionally biased region" description="Low complexity" evidence="3">
    <location>
        <begin position="11"/>
        <end position="24"/>
    </location>
</feature>
<dbReference type="EMBL" id="SOZI01000017">
    <property type="protein sequence ID" value="TNY23010.1"/>
    <property type="molecule type" value="Genomic_DNA"/>
</dbReference>
<comment type="subcellular location">
    <subcellularLocation>
        <location evidence="1">Nucleus</location>
    </subcellularLocation>
</comment>